<dbReference type="Gene3D" id="3.10.450.50">
    <property type="match status" value="1"/>
</dbReference>
<dbReference type="KEGG" id="nao:Y958_10135"/>
<keyword evidence="3" id="KW-1185">Reference proteome</keyword>
<gene>
    <name evidence="2" type="ORF">Y958_10135</name>
</gene>
<feature type="signal peptide" evidence="1">
    <location>
        <begin position="1"/>
        <end position="23"/>
    </location>
</feature>
<evidence type="ECO:0008006" key="4">
    <source>
        <dbReference type="Google" id="ProtNLM"/>
    </source>
</evidence>
<evidence type="ECO:0000313" key="2">
    <source>
        <dbReference type="EMBL" id="ASG21144.1"/>
    </source>
</evidence>
<sequence>MSRLRFPSGLAACVLAAPLLMGAGPLPSPGNPAAVNPAATNPAQAILDTDRAFAAKAQEVGVGAAFQAFAADEVTLLNRPQAKVDRAALATLFPAGLELEWAPEDASVSADGTLGYSWGKARSRLKKPDGTVVERPPVRYVTIWRRATKDAPWRFIFDGGTVDPEWEAAQPKGP</sequence>
<feature type="chain" id="PRO_5013213170" description="DUF4440 domain-containing protein" evidence="1">
    <location>
        <begin position="24"/>
        <end position="174"/>
    </location>
</feature>
<protein>
    <recommendedName>
        <fullName evidence="4">DUF4440 domain-containing protein</fullName>
    </recommendedName>
</protein>
<dbReference type="Proteomes" id="UP000197153">
    <property type="component" value="Chromosome 1"/>
</dbReference>
<accession>A0A248JSC9</accession>
<dbReference type="AlphaFoldDB" id="A0A248JSC9"/>
<proteinExistence type="predicted"/>
<evidence type="ECO:0000256" key="1">
    <source>
        <dbReference type="SAM" id="SignalP"/>
    </source>
</evidence>
<name>A0A248JSC9_9PROT</name>
<organism evidence="2 3">
    <name type="scientific">Nitrospirillum viridazoti CBAmc</name>
    <dbReference type="NCBI Taxonomy" id="1441467"/>
    <lineage>
        <taxon>Bacteria</taxon>
        <taxon>Pseudomonadati</taxon>
        <taxon>Pseudomonadota</taxon>
        <taxon>Alphaproteobacteria</taxon>
        <taxon>Rhodospirillales</taxon>
        <taxon>Azospirillaceae</taxon>
        <taxon>Nitrospirillum</taxon>
        <taxon>Nitrospirillum viridazoti</taxon>
    </lineage>
</organism>
<dbReference type="RefSeq" id="WP_088871885.1">
    <property type="nucleotide sequence ID" value="NZ_CP022110.1"/>
</dbReference>
<evidence type="ECO:0000313" key="3">
    <source>
        <dbReference type="Proteomes" id="UP000197153"/>
    </source>
</evidence>
<dbReference type="EMBL" id="CP022110">
    <property type="protein sequence ID" value="ASG21144.1"/>
    <property type="molecule type" value="Genomic_DNA"/>
</dbReference>
<reference evidence="2 3" key="1">
    <citation type="submission" date="2017-06" db="EMBL/GenBank/DDBJ databases">
        <title>Complete genome sequence of Nitrospirillum amazonense strain CBAmC, an endophytic nitrogen-fixing and plant growth-promoting bacterium, isolated from sugarcane.</title>
        <authorList>
            <person name="Schwab S."/>
            <person name="dos Santos Teixeira K.R."/>
            <person name="Simoes Araujo J.L."/>
            <person name="Soares Vidal M."/>
            <person name="Borges de Freitas H.R."/>
            <person name="Rivello Crivelaro A.L."/>
            <person name="Bueno de Camargo Nunes A."/>
            <person name="dos Santos C.M."/>
            <person name="Palmeira da Silva Rosa D."/>
            <person name="da Silva Padilha D."/>
            <person name="da Silva E."/>
            <person name="Araujo Terra L."/>
            <person name="Soares Mendes V."/>
            <person name="Farinelli L."/>
            <person name="Magalhaes Cruz L."/>
            <person name="Baldani J.I."/>
        </authorList>
    </citation>
    <scope>NUCLEOTIDE SEQUENCE [LARGE SCALE GENOMIC DNA]</scope>
    <source>
        <strain evidence="2 3">CBAmC</strain>
    </source>
</reference>
<keyword evidence="1" id="KW-0732">Signal</keyword>